<evidence type="ECO:0000256" key="1">
    <source>
        <dbReference type="SAM" id="MobiDB-lite"/>
    </source>
</evidence>
<dbReference type="EMBL" id="ANAH02000001">
    <property type="protein sequence ID" value="EPX64582.1"/>
    <property type="molecule type" value="Genomic_DNA"/>
</dbReference>
<comment type="caution">
    <text evidence="2">The sequence shown here is derived from an EMBL/GenBank/DDBJ whole genome shotgun (WGS) entry which is preliminary data.</text>
</comment>
<protein>
    <submittedName>
        <fullName evidence="2">Uncharacterized protein</fullName>
    </submittedName>
</protein>
<evidence type="ECO:0000313" key="2">
    <source>
        <dbReference type="EMBL" id="EPX64582.1"/>
    </source>
</evidence>
<evidence type="ECO:0000313" key="3">
    <source>
        <dbReference type="Proteomes" id="UP000011682"/>
    </source>
</evidence>
<keyword evidence="3" id="KW-1185">Reference proteome</keyword>
<accession>S9PQ39</accession>
<feature type="compositionally biased region" description="Low complexity" evidence="1">
    <location>
        <begin position="71"/>
        <end position="82"/>
    </location>
</feature>
<dbReference type="Proteomes" id="UP000011682">
    <property type="component" value="Unassembled WGS sequence"/>
</dbReference>
<dbReference type="AlphaFoldDB" id="S9PQ39"/>
<gene>
    <name evidence="2" type="ORF">D187_000004</name>
</gene>
<proteinExistence type="predicted"/>
<organism evidence="2 3">
    <name type="scientific">Cystobacter fuscus (strain ATCC 25194 / DSM 2262 / NBRC 100088 / M29)</name>
    <dbReference type="NCBI Taxonomy" id="1242864"/>
    <lineage>
        <taxon>Bacteria</taxon>
        <taxon>Pseudomonadati</taxon>
        <taxon>Myxococcota</taxon>
        <taxon>Myxococcia</taxon>
        <taxon>Myxococcales</taxon>
        <taxon>Cystobacterineae</taxon>
        <taxon>Archangiaceae</taxon>
        <taxon>Cystobacter</taxon>
    </lineage>
</organism>
<feature type="region of interest" description="Disordered" evidence="1">
    <location>
        <begin position="58"/>
        <end position="82"/>
    </location>
</feature>
<reference evidence="2" key="1">
    <citation type="submission" date="2013-05" db="EMBL/GenBank/DDBJ databases">
        <title>Genome assembly of Cystobacter fuscus DSM 2262.</title>
        <authorList>
            <person name="Sharma G."/>
            <person name="Khatri I."/>
            <person name="Kaur C."/>
            <person name="Mayilraj S."/>
            <person name="Subramanian S."/>
        </authorList>
    </citation>
    <scope>NUCLEOTIDE SEQUENCE [LARGE SCALE GENOMIC DNA]</scope>
    <source>
        <strain evidence="2">DSM 2262</strain>
    </source>
</reference>
<sequence length="82" mass="9820">MGEQLLGAARRRFQWFNWTKRWSLGRHARLLLSCLGEQLLGAARRRFQWFNWTKRWSKRGSRGMAEGEGASPSNRPSRWSWR</sequence>
<name>S9PQ39_CYSF2</name>